<reference evidence="4 5" key="1">
    <citation type="journal article" date="2018" name="Evol. Lett.">
        <title>Horizontal gene cluster transfer increased hallucinogenic mushroom diversity.</title>
        <authorList>
            <person name="Reynolds H.T."/>
            <person name="Vijayakumar V."/>
            <person name="Gluck-Thaler E."/>
            <person name="Korotkin H.B."/>
            <person name="Matheny P.B."/>
            <person name="Slot J.C."/>
        </authorList>
    </citation>
    <scope>NUCLEOTIDE SEQUENCE [LARGE SCALE GENOMIC DNA]</scope>
    <source>
        <strain evidence="4 5">SRW20</strain>
    </source>
</reference>
<feature type="coiled-coil region" evidence="1">
    <location>
        <begin position="735"/>
        <end position="762"/>
    </location>
</feature>
<evidence type="ECO:0000256" key="2">
    <source>
        <dbReference type="SAM" id="MobiDB-lite"/>
    </source>
</evidence>
<sequence length="1127" mass="127757">MSRSGSQPKKKRRVQPQRFAVDLEPSSSGVVSALSNVTARVERLQPSTGKRYQGERLLVTDTLWLPPEDTALGLDADSSKNEQLIDSNVISNEAENPDCSSKKRKRKDRSLASQRPMVLWKTGFRDIYLDELLRWEGRGDAWSKGDTQCADCLGRRTEPAAVGAYRCHDCFYPHMICKDCCLRRHRMLPFHRIQEWTGSTFIDSSLKALGLRIQLNHLSMKCSRPEASHTNLTVLHTNGMHEVAIDYCGCQPVSKIRQLLRRGLYPSSQDSPRTCATFDLLRHLHMLSLTSKCSTYDYYRALEKLSNNSGVDIPISKYRPLLRMVLQWRHLKMLKRAGRGHDESGAAGTKEGELAISCPSCPHPGINLPVGWEKAEEKERYLYLVFLCIDANFRLKNQLVSNYSVDPGLGTGLSYTIKREPYEQYLKSRANDLDIDESRPKGCGLQAVDQANTKYSKGLRYTGVSGISCGRSEMLMPCSVGNLYKGERYANMDFVCGSVLRFVYVLLIVLSYDIACHWFVNLFNRIRDHWPQELKPRSEVSLIPLIPKLHEKGHTQTKGHEQFSYNLCQGAGHTDGECPERIWSAHNALGNATKTMGPGSRHDVLDDHFGFWNYEKYISMGRSLMRKYQKAVPERNRQTEAHRGFTESISPADVAKWTQMVEQWEQAVYPRDKLDNPYHVVGADLTQAQVRKELAEEEDRRVANGGTVYHKTSASVFLNNGLAIEDSQRRLAWVVKQKDKEAATIAEERASLRKEIERWKKVQAIYMPGLLQHLSDLERANPESTGESEKAEDIRLWLPSSLSKADRDSICLPGLASVEERLRTAQCADALASIRATLRLKSRMVQFKNKNIRGQRSGTRSRELINRVHNRARKYAARYRAARAAKLVLSGPGPWESTLRPLQDSDVRSYQDPERLKPSQRRPGTYEDGKEPEPACTEDGRVDDGSGIDLMPENRSRRDGSGRTRLMISWIWTVASSNADSPEAKDDNLLRAEWARSRARVNRATEEVELIREEMRRVSEYVKWKATWWRLRQRARLVQDVVLAEGLSSYCLDQASRQEALCTSFQEIWKTPLADLLPAAGEADKHDFEEDGTDEEDNGAREGGDDRQDGGGHDSDAEGDGGDNEEG</sequence>
<dbReference type="Pfam" id="PF18758">
    <property type="entry name" value="KDZ"/>
    <property type="match status" value="1"/>
</dbReference>
<dbReference type="PANTHER" id="PTHR33104">
    <property type="entry name" value="SI:DKEY-29D5.2"/>
    <property type="match status" value="1"/>
</dbReference>
<dbReference type="OrthoDB" id="2682806at2759"/>
<dbReference type="Proteomes" id="UP000284706">
    <property type="component" value="Unassembled WGS sequence"/>
</dbReference>
<dbReference type="Pfam" id="PF18803">
    <property type="entry name" value="CxC2"/>
    <property type="match status" value="1"/>
</dbReference>
<keyword evidence="1" id="KW-0175">Coiled coil</keyword>
<feature type="region of interest" description="Disordered" evidence="2">
    <location>
        <begin position="86"/>
        <end position="110"/>
    </location>
</feature>
<comment type="caution">
    <text evidence="4">The sequence shown here is derived from an EMBL/GenBank/DDBJ whole genome shotgun (WGS) entry which is preliminary data.</text>
</comment>
<feature type="region of interest" description="Disordered" evidence="2">
    <location>
        <begin position="1"/>
        <end position="26"/>
    </location>
</feature>
<dbReference type="InterPro" id="IPR041457">
    <property type="entry name" value="CxC2_KDZ-assoc"/>
</dbReference>
<dbReference type="InParanoid" id="A0A409W606"/>
<feature type="compositionally biased region" description="Basic and acidic residues" evidence="2">
    <location>
        <begin position="903"/>
        <end position="917"/>
    </location>
</feature>
<evidence type="ECO:0000313" key="5">
    <source>
        <dbReference type="Proteomes" id="UP000284706"/>
    </source>
</evidence>
<dbReference type="AlphaFoldDB" id="A0A409W606"/>
<dbReference type="STRING" id="231916.A0A409W606"/>
<feature type="region of interest" description="Disordered" evidence="2">
    <location>
        <begin position="1080"/>
        <end position="1127"/>
    </location>
</feature>
<feature type="region of interest" description="Disordered" evidence="2">
    <location>
        <begin position="893"/>
        <end position="960"/>
    </location>
</feature>
<dbReference type="InterPro" id="IPR040521">
    <property type="entry name" value="KDZ"/>
</dbReference>
<keyword evidence="5" id="KW-1185">Reference proteome</keyword>
<evidence type="ECO:0000256" key="1">
    <source>
        <dbReference type="SAM" id="Coils"/>
    </source>
</evidence>
<evidence type="ECO:0000259" key="3">
    <source>
        <dbReference type="Pfam" id="PF18803"/>
    </source>
</evidence>
<evidence type="ECO:0000313" key="4">
    <source>
        <dbReference type="EMBL" id="PPQ73936.1"/>
    </source>
</evidence>
<feature type="compositionally biased region" description="Basic and acidic residues" evidence="2">
    <location>
        <begin position="924"/>
        <end position="944"/>
    </location>
</feature>
<organism evidence="4 5">
    <name type="scientific">Gymnopilus dilepis</name>
    <dbReference type="NCBI Taxonomy" id="231916"/>
    <lineage>
        <taxon>Eukaryota</taxon>
        <taxon>Fungi</taxon>
        <taxon>Dikarya</taxon>
        <taxon>Basidiomycota</taxon>
        <taxon>Agaricomycotina</taxon>
        <taxon>Agaricomycetes</taxon>
        <taxon>Agaricomycetidae</taxon>
        <taxon>Agaricales</taxon>
        <taxon>Agaricineae</taxon>
        <taxon>Hymenogastraceae</taxon>
        <taxon>Gymnopilus</taxon>
    </lineage>
</organism>
<feature type="compositionally biased region" description="Acidic residues" evidence="2">
    <location>
        <begin position="1117"/>
        <end position="1127"/>
    </location>
</feature>
<dbReference type="PANTHER" id="PTHR33104:SF2">
    <property type="entry name" value="CXC3 LIKE CYSTEINE CLUSTER DOMAIN-CONTAINING PROTEIN"/>
    <property type="match status" value="1"/>
</dbReference>
<gene>
    <name evidence="4" type="ORF">CVT26_006557</name>
</gene>
<feature type="domain" description="CxC2-like cysteine cluster KDZ transposase-associated" evidence="3">
    <location>
        <begin position="206"/>
        <end position="310"/>
    </location>
</feature>
<name>A0A409W606_9AGAR</name>
<dbReference type="EMBL" id="NHYE01005374">
    <property type="protein sequence ID" value="PPQ73936.1"/>
    <property type="molecule type" value="Genomic_DNA"/>
</dbReference>
<accession>A0A409W606</accession>
<feature type="compositionally biased region" description="Basic and acidic residues" evidence="2">
    <location>
        <begin position="1098"/>
        <end position="1116"/>
    </location>
</feature>
<proteinExistence type="predicted"/>
<protein>
    <recommendedName>
        <fullName evidence="3">CxC2-like cysteine cluster KDZ transposase-associated domain-containing protein</fullName>
    </recommendedName>
</protein>